<dbReference type="PANTHER" id="PTHR28199:SF1">
    <property type="entry name" value="PROCESSING OF GAS1 AND ALP PROTEIN 2"/>
    <property type="match status" value="1"/>
</dbReference>
<evidence type="ECO:0000313" key="3">
    <source>
        <dbReference type="EMBL" id="KAF2803126.1"/>
    </source>
</evidence>
<gene>
    <name evidence="3 5" type="ORF">BDZ99DRAFT_174726</name>
</gene>
<reference evidence="5" key="2">
    <citation type="submission" date="2020-04" db="EMBL/GenBank/DDBJ databases">
        <authorList>
            <consortium name="NCBI Genome Project"/>
        </authorList>
    </citation>
    <scope>NUCLEOTIDE SEQUENCE</scope>
    <source>
        <strain evidence="5">CBS 304.34</strain>
    </source>
</reference>
<sequence>MDSPFPSATAAPDIPTLLRTWSGNLTRNTSSAFASLRLKDYIRLVIIIGGYCLLRPYIMKLGAKLQMQIHEKESADRGFMDPNELRGAKIEIPGVESDEDDSGDEVHTGADMDFGRKARLRQRKFIREALEREEQRLRDEAEGSDAEIEEFLVKE</sequence>
<dbReference type="Proteomes" id="UP000504636">
    <property type="component" value="Unplaced"/>
</dbReference>
<organism evidence="3">
    <name type="scientific">Mytilinidion resinicola</name>
    <dbReference type="NCBI Taxonomy" id="574789"/>
    <lineage>
        <taxon>Eukaryota</taxon>
        <taxon>Fungi</taxon>
        <taxon>Dikarya</taxon>
        <taxon>Ascomycota</taxon>
        <taxon>Pezizomycotina</taxon>
        <taxon>Dothideomycetes</taxon>
        <taxon>Pleosporomycetidae</taxon>
        <taxon>Mytilinidiales</taxon>
        <taxon>Mytilinidiaceae</taxon>
        <taxon>Mytilinidion</taxon>
    </lineage>
</organism>
<keyword evidence="2" id="KW-1133">Transmembrane helix</keyword>
<name>A0A6A6Y2R8_9PEZI</name>
<dbReference type="InterPro" id="IPR011431">
    <property type="entry name" value="Trafficking_Pga2"/>
</dbReference>
<evidence type="ECO:0000313" key="4">
    <source>
        <dbReference type="Proteomes" id="UP000504636"/>
    </source>
</evidence>
<dbReference type="PANTHER" id="PTHR28199">
    <property type="entry name" value="PROCESSING OF GAS1 AND ALP PROTEIN 2"/>
    <property type="match status" value="1"/>
</dbReference>
<feature type="region of interest" description="Disordered" evidence="1">
    <location>
        <begin position="136"/>
        <end position="155"/>
    </location>
</feature>
<dbReference type="GeneID" id="54453893"/>
<feature type="region of interest" description="Disordered" evidence="1">
    <location>
        <begin position="93"/>
        <end position="112"/>
    </location>
</feature>
<dbReference type="OrthoDB" id="4227028at2759"/>
<dbReference type="Pfam" id="PF07543">
    <property type="entry name" value="PGA2"/>
    <property type="match status" value="1"/>
</dbReference>
<evidence type="ECO:0000313" key="5">
    <source>
        <dbReference type="RefSeq" id="XP_033570090.1"/>
    </source>
</evidence>
<feature type="compositionally biased region" description="Acidic residues" evidence="1">
    <location>
        <begin position="142"/>
        <end position="155"/>
    </location>
</feature>
<protein>
    <submittedName>
        <fullName evidence="3 5">DUF1531-domain-containing protein</fullName>
    </submittedName>
</protein>
<keyword evidence="2" id="KW-0472">Membrane</keyword>
<dbReference type="GO" id="GO:0015031">
    <property type="term" value="P:protein transport"/>
    <property type="evidence" value="ECO:0007669"/>
    <property type="project" value="TreeGrafter"/>
</dbReference>
<reference evidence="5" key="3">
    <citation type="submission" date="2025-04" db="UniProtKB">
        <authorList>
            <consortium name="RefSeq"/>
        </authorList>
    </citation>
    <scope>IDENTIFICATION</scope>
    <source>
        <strain evidence="5">CBS 304.34</strain>
    </source>
</reference>
<feature type="transmembrane region" description="Helical" evidence="2">
    <location>
        <begin position="41"/>
        <end position="58"/>
    </location>
</feature>
<proteinExistence type="predicted"/>
<evidence type="ECO:0000256" key="1">
    <source>
        <dbReference type="SAM" id="MobiDB-lite"/>
    </source>
</evidence>
<dbReference type="EMBL" id="MU003719">
    <property type="protein sequence ID" value="KAF2803126.1"/>
    <property type="molecule type" value="Genomic_DNA"/>
</dbReference>
<evidence type="ECO:0000256" key="2">
    <source>
        <dbReference type="SAM" id="Phobius"/>
    </source>
</evidence>
<keyword evidence="2" id="KW-0812">Transmembrane</keyword>
<reference evidence="3 5" key="1">
    <citation type="journal article" date="2020" name="Stud. Mycol.">
        <title>101 Dothideomycetes genomes: a test case for predicting lifestyles and emergence of pathogens.</title>
        <authorList>
            <person name="Haridas S."/>
            <person name="Albert R."/>
            <person name="Binder M."/>
            <person name="Bloem J."/>
            <person name="Labutti K."/>
            <person name="Salamov A."/>
            <person name="Andreopoulos B."/>
            <person name="Baker S."/>
            <person name="Barry K."/>
            <person name="Bills G."/>
            <person name="Bluhm B."/>
            <person name="Cannon C."/>
            <person name="Castanera R."/>
            <person name="Culley D."/>
            <person name="Daum C."/>
            <person name="Ezra D."/>
            <person name="Gonzalez J."/>
            <person name="Henrissat B."/>
            <person name="Kuo A."/>
            <person name="Liang C."/>
            <person name="Lipzen A."/>
            <person name="Lutzoni F."/>
            <person name="Magnuson J."/>
            <person name="Mondo S."/>
            <person name="Nolan M."/>
            <person name="Ohm R."/>
            <person name="Pangilinan J."/>
            <person name="Park H.-J."/>
            <person name="Ramirez L."/>
            <person name="Alfaro M."/>
            <person name="Sun H."/>
            <person name="Tritt A."/>
            <person name="Yoshinaga Y."/>
            <person name="Zwiers L.-H."/>
            <person name="Turgeon B."/>
            <person name="Goodwin S."/>
            <person name="Spatafora J."/>
            <person name="Crous P."/>
            <person name="Grigoriev I."/>
        </authorList>
    </citation>
    <scope>NUCLEOTIDE SEQUENCE</scope>
    <source>
        <strain evidence="3 5">CBS 304.34</strain>
    </source>
</reference>
<keyword evidence="4" id="KW-1185">Reference proteome</keyword>
<dbReference type="AlphaFoldDB" id="A0A6A6Y2R8"/>
<dbReference type="RefSeq" id="XP_033570090.1">
    <property type="nucleotide sequence ID" value="XM_033713000.1"/>
</dbReference>
<accession>A0A6A6Y2R8</accession>